<dbReference type="VEuPathDB" id="VectorBase:BGLAX_035687"/>
<dbReference type="InterPro" id="IPR036236">
    <property type="entry name" value="Znf_C2H2_sf"/>
</dbReference>
<dbReference type="PANTHER" id="PTHR24393:SF34">
    <property type="entry name" value="PR_SET DOMAIN 13"/>
    <property type="match status" value="1"/>
</dbReference>
<feature type="domain" description="C2H2-type" evidence="8">
    <location>
        <begin position="93"/>
        <end position="121"/>
    </location>
</feature>
<keyword evidence="3 6" id="KW-0863">Zinc-finger</keyword>
<protein>
    <recommendedName>
        <fullName evidence="8">C2H2-type domain-containing protein</fullName>
    </recommendedName>
</protein>
<dbReference type="FunFam" id="3.30.160.60:FF:000446">
    <property type="entry name" value="Zinc finger protein"/>
    <property type="match status" value="1"/>
</dbReference>
<dbReference type="Gene3D" id="3.30.160.60">
    <property type="entry name" value="Classic Zinc Finger"/>
    <property type="match status" value="8"/>
</dbReference>
<feature type="domain" description="C2H2-type" evidence="8">
    <location>
        <begin position="11"/>
        <end position="38"/>
    </location>
</feature>
<dbReference type="Pfam" id="PF00096">
    <property type="entry name" value="zf-C2H2"/>
    <property type="match status" value="6"/>
</dbReference>
<evidence type="ECO:0000313" key="10">
    <source>
        <dbReference type="Proteomes" id="UP000076420"/>
    </source>
</evidence>
<dbReference type="GO" id="GO:0005634">
    <property type="term" value="C:nucleus"/>
    <property type="evidence" value="ECO:0007669"/>
    <property type="project" value="TreeGrafter"/>
</dbReference>
<evidence type="ECO:0000256" key="1">
    <source>
        <dbReference type="ARBA" id="ARBA00022723"/>
    </source>
</evidence>
<feature type="domain" description="C2H2-type" evidence="8">
    <location>
        <begin position="349"/>
        <end position="377"/>
    </location>
</feature>
<dbReference type="KEGG" id="bgt:106060276"/>
<sequence>MKMNSTNVLIYHCWLCSEEFKDKLGILKHIKANHKDRPELIDIEKKMKVPLCLECGSTQSCEHKQDTVTEANEQDEEDDDVDDPNTVSKPRLINCVTCTKSFTVPDSLHKHRMIEHPTEKAFQCIFCPNVYSERTELVAHKLIHSGNRPYICTICGNRFPKCSDLKRHSIIHTRLKPFHCAQCDKCFTQKSSLEKHAKIHAKHSGGHPCLLCGLVFNELTQLIDHSQSNHADISFCCKICGKMYSEERHLVHHEKNHSMVKPYACSYCDRRFSIESLLIKHEEKMHTSKKDIICDVCGKVFKRMDNLNRHKVSHTGVKSHICPHCGISFTEKGSLTRHIKAQHDLIRPHTCQTCGRSFTRKTLLRKHVDRCHGVKQPAADVEDKTLYFKCKLCNKHLRISGKRQHIKLHKMKGENYDDDIVDDDTKDNDVSLEDKLDQYSHLQLPFY</sequence>
<dbReference type="PROSITE" id="PS50157">
    <property type="entry name" value="ZINC_FINGER_C2H2_2"/>
    <property type="match status" value="10"/>
</dbReference>
<dbReference type="AlphaFoldDB" id="A0A2C9JML6"/>
<evidence type="ECO:0000256" key="6">
    <source>
        <dbReference type="PROSITE-ProRule" id="PRU00042"/>
    </source>
</evidence>
<dbReference type="FunFam" id="3.30.160.60:FF:000100">
    <property type="entry name" value="Zinc finger 45-like"/>
    <property type="match status" value="2"/>
</dbReference>
<keyword evidence="2" id="KW-0677">Repeat</keyword>
<dbReference type="EnsemblMetazoa" id="BGLB004926-RC">
    <property type="protein sequence ID" value="BGLB004926-PC"/>
    <property type="gene ID" value="BGLB004926"/>
</dbReference>
<proteinExistence type="predicted"/>
<evidence type="ECO:0000256" key="2">
    <source>
        <dbReference type="ARBA" id="ARBA00022737"/>
    </source>
</evidence>
<feature type="domain" description="C2H2-type" evidence="8">
    <location>
        <begin position="150"/>
        <end position="177"/>
    </location>
</feature>
<keyword evidence="5" id="KW-0539">Nucleus</keyword>
<keyword evidence="1" id="KW-0479">Metal-binding</keyword>
<feature type="domain" description="C2H2-type" evidence="8">
    <location>
        <begin position="178"/>
        <end position="208"/>
    </location>
</feature>
<evidence type="ECO:0000256" key="3">
    <source>
        <dbReference type="ARBA" id="ARBA00022771"/>
    </source>
</evidence>
<dbReference type="PANTHER" id="PTHR24393">
    <property type="entry name" value="ZINC FINGER PROTEIN"/>
    <property type="match status" value="1"/>
</dbReference>
<evidence type="ECO:0000256" key="7">
    <source>
        <dbReference type="SAM" id="MobiDB-lite"/>
    </source>
</evidence>
<feature type="domain" description="C2H2-type" evidence="8">
    <location>
        <begin position="235"/>
        <end position="262"/>
    </location>
</feature>
<dbReference type="STRING" id="6526.A0A2C9JML6"/>
<feature type="domain" description="C2H2-type" evidence="8">
    <location>
        <begin position="292"/>
        <end position="319"/>
    </location>
</feature>
<dbReference type="OrthoDB" id="40579at2759"/>
<dbReference type="SMART" id="SM00355">
    <property type="entry name" value="ZnF_C2H2"/>
    <property type="match status" value="12"/>
</dbReference>
<feature type="compositionally biased region" description="Acidic residues" evidence="7">
    <location>
        <begin position="72"/>
        <end position="83"/>
    </location>
</feature>
<dbReference type="PROSITE" id="PS00028">
    <property type="entry name" value="ZINC_FINGER_C2H2_1"/>
    <property type="match status" value="10"/>
</dbReference>
<feature type="domain" description="C2H2-type" evidence="8">
    <location>
        <begin position="122"/>
        <end position="149"/>
    </location>
</feature>
<dbReference type="GO" id="GO:0005694">
    <property type="term" value="C:chromosome"/>
    <property type="evidence" value="ECO:0007669"/>
    <property type="project" value="UniProtKB-ARBA"/>
</dbReference>
<dbReference type="InterPro" id="IPR013087">
    <property type="entry name" value="Znf_C2H2_type"/>
</dbReference>
<dbReference type="Pfam" id="PF13912">
    <property type="entry name" value="zf-C2H2_6"/>
    <property type="match status" value="1"/>
</dbReference>
<dbReference type="EnsemblMetazoa" id="BGLB004926-RB">
    <property type="protein sequence ID" value="BGLB004926-PB"/>
    <property type="gene ID" value="BGLB004926"/>
</dbReference>
<dbReference type="Proteomes" id="UP000076420">
    <property type="component" value="Unassembled WGS sequence"/>
</dbReference>
<dbReference type="VEuPathDB" id="VectorBase:BGLB004926"/>
<evidence type="ECO:0000313" key="9">
    <source>
        <dbReference type="EnsemblMetazoa" id="BGLB004926-PB"/>
    </source>
</evidence>
<keyword evidence="4" id="KW-0862">Zinc</keyword>
<evidence type="ECO:0000259" key="8">
    <source>
        <dbReference type="PROSITE" id="PS50157"/>
    </source>
</evidence>
<feature type="domain" description="C2H2-type" evidence="8">
    <location>
        <begin position="263"/>
        <end position="291"/>
    </location>
</feature>
<dbReference type="GO" id="GO:0008270">
    <property type="term" value="F:zinc ion binding"/>
    <property type="evidence" value="ECO:0007669"/>
    <property type="project" value="UniProtKB-KW"/>
</dbReference>
<evidence type="ECO:0000256" key="4">
    <source>
        <dbReference type="ARBA" id="ARBA00022833"/>
    </source>
</evidence>
<reference evidence="9" key="1">
    <citation type="submission" date="2020-05" db="UniProtKB">
        <authorList>
            <consortium name="EnsemblMetazoa"/>
        </authorList>
    </citation>
    <scope>IDENTIFICATION</scope>
    <source>
        <strain evidence="9">BB02</strain>
    </source>
</reference>
<organism evidence="9 10">
    <name type="scientific">Biomphalaria glabrata</name>
    <name type="common">Bloodfluke planorb</name>
    <name type="synonym">Freshwater snail</name>
    <dbReference type="NCBI Taxonomy" id="6526"/>
    <lineage>
        <taxon>Eukaryota</taxon>
        <taxon>Metazoa</taxon>
        <taxon>Spiralia</taxon>
        <taxon>Lophotrochozoa</taxon>
        <taxon>Mollusca</taxon>
        <taxon>Gastropoda</taxon>
        <taxon>Heterobranchia</taxon>
        <taxon>Euthyneura</taxon>
        <taxon>Panpulmonata</taxon>
        <taxon>Hygrophila</taxon>
        <taxon>Lymnaeoidea</taxon>
        <taxon>Planorbidae</taxon>
        <taxon>Biomphalaria</taxon>
    </lineage>
</organism>
<gene>
    <name evidence="9" type="primary">106060276</name>
</gene>
<evidence type="ECO:0000256" key="5">
    <source>
        <dbReference type="ARBA" id="ARBA00023242"/>
    </source>
</evidence>
<accession>A0A2C9JML6</accession>
<dbReference type="GO" id="GO:0000978">
    <property type="term" value="F:RNA polymerase II cis-regulatory region sequence-specific DNA binding"/>
    <property type="evidence" value="ECO:0007669"/>
    <property type="project" value="TreeGrafter"/>
</dbReference>
<dbReference type="GO" id="GO:0001228">
    <property type="term" value="F:DNA-binding transcription activator activity, RNA polymerase II-specific"/>
    <property type="evidence" value="ECO:0007669"/>
    <property type="project" value="TreeGrafter"/>
</dbReference>
<feature type="domain" description="C2H2-type" evidence="8">
    <location>
        <begin position="320"/>
        <end position="348"/>
    </location>
</feature>
<name>A0A2C9JML6_BIOGL</name>
<feature type="region of interest" description="Disordered" evidence="7">
    <location>
        <begin position="66"/>
        <end position="88"/>
    </location>
</feature>
<dbReference type="SUPFAM" id="SSF57667">
    <property type="entry name" value="beta-beta-alpha zinc fingers"/>
    <property type="match status" value="5"/>
</dbReference>
<dbReference type="FunFam" id="3.30.160.60:FF:001732">
    <property type="entry name" value="Zgc:162936"/>
    <property type="match status" value="1"/>
</dbReference>